<evidence type="ECO:0000313" key="1">
    <source>
        <dbReference type="EMBL" id="RFZ77616.1"/>
    </source>
</evidence>
<dbReference type="EMBL" id="QOHO01000057">
    <property type="protein sequence ID" value="RFZ77616.1"/>
    <property type="molecule type" value="Genomic_DNA"/>
</dbReference>
<dbReference type="InterPro" id="IPR021686">
    <property type="entry name" value="DUF3268"/>
</dbReference>
<evidence type="ECO:0000313" key="2">
    <source>
        <dbReference type="Proteomes" id="UP000260680"/>
    </source>
</evidence>
<dbReference type="Proteomes" id="UP000260680">
    <property type="component" value="Unassembled WGS sequence"/>
</dbReference>
<dbReference type="AlphaFoldDB" id="A0A3E2N9F2"/>
<accession>A0A3E2N9F2</accession>
<comment type="caution">
    <text evidence="1">The sequence shown here is derived from an EMBL/GenBank/DDBJ whole genome shotgun (WGS) entry which is preliminary data.</text>
</comment>
<sequence length="143" mass="16303">MEVNEFMKKMKIQIECPYCKAKAILRPASVVYGSTLKEKGRHLYLCTNWPACDAYVSAHKSSLLPMGTLANGDLRHKRIMAHRALSAFQRHGHMETWAVYLWLQMQLGLSREEAHIGRFSAEQCEQVIAACRQAMKLPRLLSA</sequence>
<dbReference type="OrthoDB" id="1028010at2"/>
<proteinExistence type="predicted"/>
<dbReference type="Pfam" id="PF11672">
    <property type="entry name" value="DUF3268"/>
    <property type="match status" value="1"/>
</dbReference>
<name>A0A3E2N9F2_9FIRM</name>
<protein>
    <submittedName>
        <fullName evidence="1">Uncharacterized protein</fullName>
    </submittedName>
</protein>
<gene>
    <name evidence="1" type="ORF">DS742_17530</name>
</gene>
<organism evidence="1 2">
    <name type="scientific">Lacrimispora amygdalina</name>
    <dbReference type="NCBI Taxonomy" id="253257"/>
    <lineage>
        <taxon>Bacteria</taxon>
        <taxon>Bacillati</taxon>
        <taxon>Bacillota</taxon>
        <taxon>Clostridia</taxon>
        <taxon>Lachnospirales</taxon>
        <taxon>Lachnospiraceae</taxon>
        <taxon>Lacrimispora</taxon>
    </lineage>
</organism>
<reference evidence="1 2" key="1">
    <citation type="submission" date="2018-07" db="EMBL/GenBank/DDBJ databases">
        <title>New species, Clostridium PI-S10-A1B.</title>
        <authorList>
            <person name="Krishna G."/>
            <person name="Summeta K."/>
            <person name="Shikha S."/>
            <person name="Prabhu P.B."/>
            <person name="Suresh K."/>
        </authorList>
    </citation>
    <scope>NUCLEOTIDE SEQUENCE [LARGE SCALE GENOMIC DNA]</scope>
    <source>
        <strain evidence="1 2">PI-S10-A1B</strain>
    </source>
</reference>